<dbReference type="AlphaFoldDB" id="A0A1Y4LHV5"/>
<evidence type="ECO:0000313" key="2">
    <source>
        <dbReference type="Proteomes" id="UP000195897"/>
    </source>
</evidence>
<dbReference type="InterPro" id="IPR012808">
    <property type="entry name" value="CHP02453"/>
</dbReference>
<dbReference type="Proteomes" id="UP000195897">
    <property type="component" value="Unassembled WGS sequence"/>
</dbReference>
<comment type="caution">
    <text evidence="1">The sequence shown here is derived from an EMBL/GenBank/DDBJ whole genome shotgun (WGS) entry which is preliminary data.</text>
</comment>
<protein>
    <recommendedName>
        <fullName evidence="3">TIGR02453 family protein</fullName>
    </recommendedName>
</protein>
<sequence>MEFTGFCPQGLDLLIENRMMDSPDFYEAHKADIKRLAIEPFYALCERMREDMLLIDPLFVTAPSRMVSRVRRDTRYTKDKTLYRANLWLFFRRPRAQFEEVPFYYMELGPDFWRYGCWGGFGRGEMAEARDMILREDKLFLDAYRAVQTVPEMHLSGELYKRPKHPEAKEIYQPWLNRKQLGIDFEETQNFDPVFDGSFVPLMLERFAKLAPFYHFLCTLRDRAKIGQGGRA</sequence>
<accession>A0A1Y4LHV5</accession>
<dbReference type="Pfam" id="PF09365">
    <property type="entry name" value="DUF2461"/>
    <property type="match status" value="1"/>
</dbReference>
<name>A0A1Y4LHV5_9FIRM</name>
<dbReference type="EMBL" id="NFKK01000003">
    <property type="protein sequence ID" value="OUP53712.1"/>
    <property type="molecule type" value="Genomic_DNA"/>
</dbReference>
<dbReference type="RefSeq" id="WP_087370987.1">
    <property type="nucleotide sequence ID" value="NZ_NFKK01000003.1"/>
</dbReference>
<gene>
    <name evidence="1" type="ORF">B5F17_03765</name>
</gene>
<proteinExistence type="predicted"/>
<evidence type="ECO:0000313" key="1">
    <source>
        <dbReference type="EMBL" id="OUP53712.1"/>
    </source>
</evidence>
<evidence type="ECO:0008006" key="3">
    <source>
        <dbReference type="Google" id="ProtNLM"/>
    </source>
</evidence>
<reference evidence="2" key="1">
    <citation type="submission" date="2017-04" db="EMBL/GenBank/DDBJ databases">
        <title>Function of individual gut microbiota members based on whole genome sequencing of pure cultures obtained from chicken caecum.</title>
        <authorList>
            <person name="Medvecky M."/>
            <person name="Cejkova D."/>
            <person name="Polansky O."/>
            <person name="Karasova D."/>
            <person name="Kubasova T."/>
            <person name="Cizek A."/>
            <person name="Rychlik I."/>
        </authorList>
    </citation>
    <scope>NUCLEOTIDE SEQUENCE [LARGE SCALE GENOMIC DNA]</scope>
    <source>
        <strain evidence="2">An180</strain>
    </source>
</reference>
<organism evidence="1 2">
    <name type="scientific">Butyricicoccus pullicaecorum</name>
    <dbReference type="NCBI Taxonomy" id="501571"/>
    <lineage>
        <taxon>Bacteria</taxon>
        <taxon>Bacillati</taxon>
        <taxon>Bacillota</taxon>
        <taxon>Clostridia</taxon>
        <taxon>Eubacteriales</taxon>
        <taxon>Butyricicoccaceae</taxon>
        <taxon>Butyricicoccus</taxon>
    </lineage>
</organism>